<evidence type="ECO:0000313" key="2">
    <source>
        <dbReference type="Proteomes" id="UP000735302"/>
    </source>
</evidence>
<gene>
    <name evidence="1" type="ORF">PoB_004669900</name>
</gene>
<evidence type="ECO:0000313" key="1">
    <source>
        <dbReference type="EMBL" id="GFO20194.1"/>
    </source>
</evidence>
<keyword evidence="2" id="KW-1185">Reference proteome</keyword>
<accession>A0AAV4BJ98</accession>
<name>A0AAV4BJ98_9GAST</name>
<comment type="caution">
    <text evidence="1">The sequence shown here is derived from an EMBL/GenBank/DDBJ whole genome shotgun (WGS) entry which is preliminary data.</text>
</comment>
<dbReference type="EMBL" id="BLXT01005154">
    <property type="protein sequence ID" value="GFO20194.1"/>
    <property type="molecule type" value="Genomic_DNA"/>
</dbReference>
<sequence length="67" mass="7494">METDVVCRLSFSAKHVQIKIGAYQITCNNGILLHKKKMKGKDKLVLHLQTVLTRKQKRALDGGCDNG</sequence>
<dbReference type="AlphaFoldDB" id="A0AAV4BJ98"/>
<dbReference type="Proteomes" id="UP000735302">
    <property type="component" value="Unassembled WGS sequence"/>
</dbReference>
<organism evidence="1 2">
    <name type="scientific">Plakobranchus ocellatus</name>
    <dbReference type="NCBI Taxonomy" id="259542"/>
    <lineage>
        <taxon>Eukaryota</taxon>
        <taxon>Metazoa</taxon>
        <taxon>Spiralia</taxon>
        <taxon>Lophotrochozoa</taxon>
        <taxon>Mollusca</taxon>
        <taxon>Gastropoda</taxon>
        <taxon>Heterobranchia</taxon>
        <taxon>Euthyneura</taxon>
        <taxon>Panpulmonata</taxon>
        <taxon>Sacoglossa</taxon>
        <taxon>Placobranchoidea</taxon>
        <taxon>Plakobranchidae</taxon>
        <taxon>Plakobranchus</taxon>
    </lineage>
</organism>
<protein>
    <submittedName>
        <fullName evidence="1">Uncharacterized protein</fullName>
    </submittedName>
</protein>
<reference evidence="1 2" key="1">
    <citation type="journal article" date="2021" name="Elife">
        <title>Chloroplast acquisition without the gene transfer in kleptoplastic sea slugs, Plakobranchus ocellatus.</title>
        <authorList>
            <person name="Maeda T."/>
            <person name="Takahashi S."/>
            <person name="Yoshida T."/>
            <person name="Shimamura S."/>
            <person name="Takaki Y."/>
            <person name="Nagai Y."/>
            <person name="Toyoda A."/>
            <person name="Suzuki Y."/>
            <person name="Arimoto A."/>
            <person name="Ishii H."/>
            <person name="Satoh N."/>
            <person name="Nishiyama T."/>
            <person name="Hasebe M."/>
            <person name="Maruyama T."/>
            <person name="Minagawa J."/>
            <person name="Obokata J."/>
            <person name="Shigenobu S."/>
        </authorList>
    </citation>
    <scope>NUCLEOTIDE SEQUENCE [LARGE SCALE GENOMIC DNA]</scope>
</reference>
<proteinExistence type="predicted"/>